<keyword evidence="1" id="KW-0472">Membrane</keyword>
<gene>
    <name evidence="2" type="ORF">EJ73_00243</name>
</gene>
<dbReference type="InterPro" id="IPR032129">
    <property type="entry name" value="DUF5056"/>
</dbReference>
<keyword evidence="1" id="KW-0812">Transmembrane</keyword>
<keyword evidence="3" id="KW-1185">Reference proteome</keyword>
<dbReference type="EMBL" id="QJJX01000002">
    <property type="protein sequence ID" value="PXX24438.1"/>
    <property type="molecule type" value="Genomic_DNA"/>
</dbReference>
<reference evidence="2 3" key="1">
    <citation type="submission" date="2018-05" db="EMBL/GenBank/DDBJ databases">
        <title>Genomic Encyclopedia of Type Strains, Phase I: the one thousand microbial genomes (KMG-I) project.</title>
        <authorList>
            <person name="Kyrpides N."/>
        </authorList>
    </citation>
    <scope>NUCLEOTIDE SEQUENCE [LARGE SCALE GENOMIC DNA]</scope>
    <source>
        <strain evidence="2 3">DSM 15611</strain>
    </source>
</reference>
<evidence type="ECO:0000313" key="3">
    <source>
        <dbReference type="Proteomes" id="UP000248314"/>
    </source>
</evidence>
<protein>
    <submittedName>
        <fullName evidence="2">Uncharacterized protein DUF5056</fullName>
    </submittedName>
</protein>
<feature type="transmembrane region" description="Helical" evidence="1">
    <location>
        <begin position="80"/>
        <end position="109"/>
    </location>
</feature>
<dbReference type="GeneID" id="84900236"/>
<dbReference type="Proteomes" id="UP000248314">
    <property type="component" value="Unassembled WGS sequence"/>
</dbReference>
<sequence length="114" mass="12980">MTERDDDLLKHFFEEHKQELTDNGFSAQVMKKLPRSPIQTYNRLWTFFCCMVGLAFILFTRGWELAIQVARNAGVLFFDALLGVNLSGFTPLVLFGGMLTIIGVTIYNLSLLKD</sequence>
<evidence type="ECO:0000256" key="1">
    <source>
        <dbReference type="SAM" id="Phobius"/>
    </source>
</evidence>
<dbReference type="Pfam" id="PF16479">
    <property type="entry name" value="DUF5056"/>
    <property type="match status" value="1"/>
</dbReference>
<dbReference type="AlphaFoldDB" id="A0A318I0Z2"/>
<proteinExistence type="predicted"/>
<feature type="transmembrane region" description="Helical" evidence="1">
    <location>
        <begin position="40"/>
        <end position="60"/>
    </location>
</feature>
<evidence type="ECO:0000313" key="2">
    <source>
        <dbReference type="EMBL" id="PXX24438.1"/>
    </source>
</evidence>
<organism evidence="2 3">
    <name type="scientific">Hoylesella shahii DSM 15611 = JCM 12083</name>
    <dbReference type="NCBI Taxonomy" id="1122991"/>
    <lineage>
        <taxon>Bacteria</taxon>
        <taxon>Pseudomonadati</taxon>
        <taxon>Bacteroidota</taxon>
        <taxon>Bacteroidia</taxon>
        <taxon>Bacteroidales</taxon>
        <taxon>Prevotellaceae</taxon>
        <taxon>Hoylesella</taxon>
    </lineage>
</organism>
<dbReference type="STRING" id="1122991.GCA_000613445_03286"/>
<comment type="caution">
    <text evidence="2">The sequence shown here is derived from an EMBL/GenBank/DDBJ whole genome shotgun (WGS) entry which is preliminary data.</text>
</comment>
<keyword evidence="1" id="KW-1133">Transmembrane helix</keyword>
<name>A0A318I0Z2_9BACT</name>
<dbReference type="RefSeq" id="WP_025815164.1">
    <property type="nucleotide sequence ID" value="NZ_BAIZ01000001.1"/>
</dbReference>
<accession>A0A318I0Z2</accession>